<comment type="caution">
    <text evidence="2">The sequence shown here is derived from an EMBL/GenBank/DDBJ whole genome shotgun (WGS) entry which is preliminary data.</text>
</comment>
<dbReference type="OrthoDB" id="1625426at2"/>
<name>A0A4R4E6H4_9BACT</name>
<evidence type="ECO:0000313" key="2">
    <source>
        <dbReference type="EMBL" id="TCZ73285.1"/>
    </source>
</evidence>
<keyword evidence="3" id="KW-1185">Reference proteome</keyword>
<dbReference type="AlphaFoldDB" id="A0A4R4E6H4"/>
<dbReference type="InterPro" id="IPR027417">
    <property type="entry name" value="P-loop_NTPase"/>
</dbReference>
<organism evidence="2 3">
    <name type="scientific">Flaviaesturariibacter aridisoli</name>
    <dbReference type="NCBI Taxonomy" id="2545761"/>
    <lineage>
        <taxon>Bacteria</taxon>
        <taxon>Pseudomonadati</taxon>
        <taxon>Bacteroidota</taxon>
        <taxon>Chitinophagia</taxon>
        <taxon>Chitinophagales</taxon>
        <taxon>Chitinophagaceae</taxon>
        <taxon>Flaviaestuariibacter</taxon>
    </lineage>
</organism>
<reference evidence="2 3" key="1">
    <citation type="submission" date="2019-03" db="EMBL/GenBank/DDBJ databases">
        <authorList>
            <person name="Kim M.K.M."/>
        </authorList>
    </citation>
    <scope>NUCLEOTIDE SEQUENCE [LARGE SCALE GENOMIC DNA]</scope>
    <source>
        <strain evidence="2 3">17J68-15</strain>
    </source>
</reference>
<dbReference type="Gene3D" id="3.40.50.300">
    <property type="entry name" value="P-loop containing nucleotide triphosphate hydrolases"/>
    <property type="match status" value="1"/>
</dbReference>
<protein>
    <submittedName>
        <fullName evidence="2">AAA family ATPase</fullName>
    </submittedName>
</protein>
<sequence>MKLQTAQRKRARIKMGLQGPSGSGKTFSALLLAYGLCNDWSKVAVVDTENHSSELYAHLGPFQVLPMRAPFTPERYMQAMEACEAGGIEVIIIDSATHEWEELLDHHSKLPGNSFTNWGKITPRHNAFVQRVLQSPTHVICTIRTKQDYVLNEKNGKMTPEKVGLKGVQRDGIEYELTLVFDLDIKNLAVASKDRTGLFFGKPEQRLSVETGLAILEWCNTGADITAHDVSGRIGDCRSIQELLELYQEYPQFQGVLKPEFEQHKRRIMINQEAQKELANQNLSTNGTDHS</sequence>
<dbReference type="Proteomes" id="UP000295164">
    <property type="component" value="Unassembled WGS sequence"/>
</dbReference>
<gene>
    <name evidence="2" type="ORF">E0486_06320</name>
</gene>
<dbReference type="RefSeq" id="WP_131851304.1">
    <property type="nucleotide sequence ID" value="NZ_SKFH01000007.1"/>
</dbReference>
<dbReference type="SMART" id="SM00382">
    <property type="entry name" value="AAA"/>
    <property type="match status" value="1"/>
</dbReference>
<dbReference type="InterPro" id="IPR003593">
    <property type="entry name" value="AAA+_ATPase"/>
</dbReference>
<evidence type="ECO:0000313" key="3">
    <source>
        <dbReference type="Proteomes" id="UP000295164"/>
    </source>
</evidence>
<evidence type="ECO:0000259" key="1">
    <source>
        <dbReference type="SMART" id="SM00382"/>
    </source>
</evidence>
<proteinExistence type="predicted"/>
<accession>A0A4R4E6H4</accession>
<dbReference type="SUPFAM" id="SSF52540">
    <property type="entry name" value="P-loop containing nucleoside triphosphate hydrolases"/>
    <property type="match status" value="1"/>
</dbReference>
<dbReference type="Pfam" id="PF13479">
    <property type="entry name" value="AAA_24"/>
    <property type="match status" value="1"/>
</dbReference>
<dbReference type="EMBL" id="SKFH01000007">
    <property type="protein sequence ID" value="TCZ73285.1"/>
    <property type="molecule type" value="Genomic_DNA"/>
</dbReference>
<feature type="domain" description="AAA+ ATPase" evidence="1">
    <location>
        <begin position="11"/>
        <end position="187"/>
    </location>
</feature>